<evidence type="ECO:0000313" key="4">
    <source>
        <dbReference type="Proteomes" id="UP000789706"/>
    </source>
</evidence>
<comment type="caution">
    <text evidence="3">The sequence shown here is derived from an EMBL/GenBank/DDBJ whole genome shotgun (WGS) entry which is preliminary data.</text>
</comment>
<evidence type="ECO:0000256" key="2">
    <source>
        <dbReference type="SAM" id="MobiDB-lite"/>
    </source>
</evidence>
<evidence type="ECO:0000256" key="1">
    <source>
        <dbReference type="SAM" id="Coils"/>
    </source>
</evidence>
<dbReference type="AlphaFoldDB" id="A0A9N9BPI9"/>
<dbReference type="EMBL" id="CAJVPK010001115">
    <property type="protein sequence ID" value="CAG8571662.1"/>
    <property type="molecule type" value="Genomic_DNA"/>
</dbReference>
<keyword evidence="1" id="KW-0175">Coiled coil</keyword>
<keyword evidence="4" id="KW-1185">Reference proteome</keyword>
<organism evidence="3 4">
    <name type="scientific">Diversispora eburnea</name>
    <dbReference type="NCBI Taxonomy" id="1213867"/>
    <lineage>
        <taxon>Eukaryota</taxon>
        <taxon>Fungi</taxon>
        <taxon>Fungi incertae sedis</taxon>
        <taxon>Mucoromycota</taxon>
        <taxon>Glomeromycotina</taxon>
        <taxon>Glomeromycetes</taxon>
        <taxon>Diversisporales</taxon>
        <taxon>Diversisporaceae</taxon>
        <taxon>Diversispora</taxon>
    </lineage>
</organism>
<feature type="region of interest" description="Disordered" evidence="2">
    <location>
        <begin position="57"/>
        <end position="90"/>
    </location>
</feature>
<feature type="coiled-coil region" evidence="1">
    <location>
        <begin position="7"/>
        <end position="41"/>
    </location>
</feature>
<feature type="compositionally biased region" description="Polar residues" evidence="2">
    <location>
        <begin position="71"/>
        <end position="89"/>
    </location>
</feature>
<proteinExistence type="predicted"/>
<evidence type="ECO:0000313" key="3">
    <source>
        <dbReference type="EMBL" id="CAG8571662.1"/>
    </source>
</evidence>
<protein>
    <submittedName>
        <fullName evidence="3">3518_t:CDS:1</fullName>
    </submittedName>
</protein>
<accession>A0A9N9BPI9</accession>
<dbReference type="Proteomes" id="UP000789706">
    <property type="component" value="Unassembled WGS sequence"/>
</dbReference>
<gene>
    <name evidence="3" type="ORF">DEBURN_LOCUS8113</name>
</gene>
<reference evidence="3" key="1">
    <citation type="submission" date="2021-06" db="EMBL/GenBank/DDBJ databases">
        <authorList>
            <person name="Kallberg Y."/>
            <person name="Tangrot J."/>
            <person name="Rosling A."/>
        </authorList>
    </citation>
    <scope>NUCLEOTIDE SEQUENCE</scope>
    <source>
        <strain evidence="3">AZ414A</strain>
    </source>
</reference>
<name>A0A9N9BPI9_9GLOM</name>
<sequence>MKLKDTIKQSTRREAEYEARIKKLEQKDKEKTNLITKLEQNIKIPLSELRNWNKASFNNSNVKSDNDTKGIDQSSVDTASTKMENSKYTPEQMDLQCDDTPASNITDNTSNSDVYLGSLTQETKVSLSRNCSVSTICAKPKSLDDKGMDNFLDRVHKENVNVKASSYHEAFQEEKLNHNEKIKAILTGSSKVTSQNIVDLFRVAMKVRQKESLCWYCYYKAYENQVSDIKFANNINDQLARTIVYNEIKSLLPLPIQVTYSASAISNLKDIQIQNIIHDFFKKSNDMNCQNKKIQSNNPSITFVTSLPVNTTLFEKTRKTTIPKSQTLQNIKQKQKSNISSQNIIENSSPTVNTYLSPFSVTIKLLEEEDKFKITTISLFTSSTLELPVESTLLYSSLSYFSSSQSSTVTIQVDPNT</sequence>